<organism evidence="1 2">
    <name type="scientific">Marinomonas polaris DSM 16579</name>
    <dbReference type="NCBI Taxonomy" id="1122206"/>
    <lineage>
        <taxon>Bacteria</taxon>
        <taxon>Pseudomonadati</taxon>
        <taxon>Pseudomonadota</taxon>
        <taxon>Gammaproteobacteria</taxon>
        <taxon>Oceanospirillales</taxon>
        <taxon>Oceanospirillaceae</taxon>
        <taxon>Marinomonas</taxon>
    </lineage>
</organism>
<name>A0A1M5HRA4_9GAMM</name>
<evidence type="ECO:0000313" key="2">
    <source>
        <dbReference type="Proteomes" id="UP000184517"/>
    </source>
</evidence>
<dbReference type="InterPro" id="IPR019647">
    <property type="entry name" value="PhoP_reg_network_YrbL"/>
</dbReference>
<dbReference type="STRING" id="1122206.SAMN02745753_03416"/>
<evidence type="ECO:0000313" key="1">
    <source>
        <dbReference type="EMBL" id="SHG18398.1"/>
    </source>
</evidence>
<reference evidence="2" key="1">
    <citation type="submission" date="2016-11" db="EMBL/GenBank/DDBJ databases">
        <authorList>
            <person name="Varghese N."/>
            <person name="Submissions S."/>
        </authorList>
    </citation>
    <scope>NUCLEOTIDE SEQUENCE [LARGE SCALE GENOMIC DNA]</scope>
    <source>
        <strain evidence="2">DSM 16579</strain>
    </source>
</reference>
<gene>
    <name evidence="1" type="ORF">SAMN02745753_03416</name>
</gene>
<dbReference type="RefSeq" id="WP_072840883.1">
    <property type="nucleotide sequence ID" value="NZ_FQVF01000017.1"/>
</dbReference>
<dbReference type="Proteomes" id="UP000184517">
    <property type="component" value="Unassembled WGS sequence"/>
</dbReference>
<protein>
    <submittedName>
        <fullName evidence="1">PhoP regulatory network protein YrbL</fullName>
    </submittedName>
</protein>
<proteinExistence type="predicted"/>
<dbReference type="OrthoDB" id="595236at2"/>
<accession>A0A1M5HRA4</accession>
<sequence length="196" mass="22297">MDINLSDKYYLAEGSCRTVYRHPNNQELCIKINHNPEKDRNITEVVFYKKHYKQSLDFITNFAGTVETNLGKGVVTKIVLDHDGSVSKSLEDYMEERTITLRQALSYITDLKDKVFKYGVLLHDDGIQNILMRKNADGTLTPVLVDGFGPRDMTVKALIYMVLRPLAKHKSAKVLDNMSKRASLFNARLSTLNPLS</sequence>
<dbReference type="EMBL" id="FQVF01000017">
    <property type="protein sequence ID" value="SHG18398.1"/>
    <property type="molecule type" value="Genomic_DNA"/>
</dbReference>
<keyword evidence="2" id="KW-1185">Reference proteome</keyword>
<dbReference type="AlphaFoldDB" id="A0A1M5HRA4"/>
<dbReference type="Pfam" id="PF10707">
    <property type="entry name" value="YrbL-PhoP_reg"/>
    <property type="match status" value="1"/>
</dbReference>